<evidence type="ECO:0000313" key="1">
    <source>
        <dbReference type="EMBL" id="QUC67405.1"/>
    </source>
</evidence>
<proteinExistence type="predicted"/>
<gene>
    <name evidence="1" type="ORF">JYE49_01460</name>
</gene>
<protein>
    <submittedName>
        <fullName evidence="1">Uncharacterized protein</fullName>
    </submittedName>
</protein>
<keyword evidence="2" id="KW-1185">Reference proteome</keyword>
<evidence type="ECO:0000313" key="2">
    <source>
        <dbReference type="Proteomes" id="UP000682782"/>
    </source>
</evidence>
<name>A0AC61MX12_9FIRM</name>
<dbReference type="EMBL" id="CP068393">
    <property type="protein sequence ID" value="QUC67405.1"/>
    <property type="molecule type" value="Genomic_DNA"/>
</dbReference>
<accession>A0AC61MX12</accession>
<reference evidence="1" key="1">
    <citation type="submission" date="2021-01" db="EMBL/GenBank/DDBJ databases">
        <title>Complete genome sequence of Clostridiales bacterium R-7.</title>
        <authorList>
            <person name="Mahoney-Kurpe S.C."/>
            <person name="Palevich N."/>
            <person name="Koike S."/>
            <person name="Moon C.D."/>
            <person name="Attwood G.T."/>
        </authorList>
    </citation>
    <scope>NUCLEOTIDE SEQUENCE</scope>
    <source>
        <strain evidence="1">R-7</strain>
    </source>
</reference>
<organism evidence="1 2">
    <name type="scientific">Aristaeella hokkaidonensis</name>
    <dbReference type="NCBI Taxonomy" id="3046382"/>
    <lineage>
        <taxon>Bacteria</taxon>
        <taxon>Bacillati</taxon>
        <taxon>Bacillota</taxon>
        <taxon>Clostridia</taxon>
        <taxon>Eubacteriales</taxon>
        <taxon>Aristaeellaceae</taxon>
        <taxon>Aristaeella</taxon>
    </lineage>
</organism>
<sequence>MYSCPGCGSQMLFDIPSQMLKCNRCDRTMSIAEADEKEARQAGSSFDMELLTCPTCGAGIHALNTAAAAFCSYCGSSVMLEKQEAQYDPPEKVIPFQITREQCFEKYQSMLKGSFCADHRLKEHISADSFRGIYVPYHTYNASVDGTMTLEGHEDKGNTTYYYKTQVKLDHRYEGIMHDASREMPDNISESISIAHGAQERMVPFSPAYLSGFYADVADTDPDVYVPYAKSEAIRKGLEDTLPRLKDDSLSYSMSEAEKALTSKAHATYTGDALLPVWFMSMKSGKRVLYAVQNAVTGEMWADIPMDIPRFALVALALAAALYALFQNYLALRPEMVMITAMLLALFAQWAVNSRRTRMKEKEMMEAVIQGETVDVQDRVNKMKRLEKRVARQNNHGIFRYLGIFALGAASYLSMDLLSGLDNIRIYKYGSLALLVVMGLMILPLGDRSKLPFGCFVTFAAMAAGTAILLLDPFHSADMPIYIVTLAIMAGVIWECLELLKLYNKSCSNTLPQFESHQGGELL</sequence>
<dbReference type="Proteomes" id="UP000682782">
    <property type="component" value="Chromosome"/>
</dbReference>